<name>A0A5J4WU51_9EUKA</name>
<dbReference type="Proteomes" id="UP000324800">
    <property type="component" value="Unassembled WGS sequence"/>
</dbReference>
<proteinExistence type="predicted"/>
<organism evidence="1 2">
    <name type="scientific">Streblomastix strix</name>
    <dbReference type="NCBI Taxonomy" id="222440"/>
    <lineage>
        <taxon>Eukaryota</taxon>
        <taxon>Metamonada</taxon>
        <taxon>Preaxostyla</taxon>
        <taxon>Oxymonadida</taxon>
        <taxon>Streblomastigidae</taxon>
        <taxon>Streblomastix</taxon>
    </lineage>
</organism>
<comment type="caution">
    <text evidence="1">The sequence shown here is derived from an EMBL/GenBank/DDBJ whole genome shotgun (WGS) entry which is preliminary data.</text>
</comment>
<protein>
    <submittedName>
        <fullName evidence="1">Uncharacterized protein</fullName>
    </submittedName>
</protein>
<gene>
    <name evidence="1" type="ORF">EZS28_006404</name>
</gene>
<evidence type="ECO:0000313" key="1">
    <source>
        <dbReference type="EMBL" id="KAA6398076.1"/>
    </source>
</evidence>
<evidence type="ECO:0000313" key="2">
    <source>
        <dbReference type="Proteomes" id="UP000324800"/>
    </source>
</evidence>
<sequence length="284" mass="31840">MGCTADLITKISIEQITDSGLKNLMCSVTPVTLSIKNYVITEVTANMRGYKATDDCLQRVREFYANRPFVVPSQIVEAWSFPTSATTTGIRTSQNIPLFHVTDLCLLFLKDARATTCYENICYHNMQVTTCGRNFPDIPMNTLDQQFFQMQLNASNLDLLFEATDELEDALTTPRNTASRRLNPRTDLTSFMITLQCECNSNGALTFDGLDTNSSNVSVELKAESINQGYINCYYIDDLMGKRPTPPIICTIHDTFWLFGPANRGSCVYDVNNTFDEVISQIDG</sequence>
<dbReference type="EMBL" id="SNRW01001039">
    <property type="protein sequence ID" value="KAA6398076.1"/>
    <property type="molecule type" value="Genomic_DNA"/>
</dbReference>
<dbReference type="AlphaFoldDB" id="A0A5J4WU51"/>
<accession>A0A5J4WU51</accession>
<dbReference type="OrthoDB" id="10500762at2759"/>
<reference evidence="1 2" key="1">
    <citation type="submission" date="2019-03" db="EMBL/GenBank/DDBJ databases">
        <title>Single cell metagenomics reveals metabolic interactions within the superorganism composed of flagellate Streblomastix strix and complex community of Bacteroidetes bacteria on its surface.</title>
        <authorList>
            <person name="Treitli S.C."/>
            <person name="Kolisko M."/>
            <person name="Husnik F."/>
            <person name="Keeling P."/>
            <person name="Hampl V."/>
        </authorList>
    </citation>
    <scope>NUCLEOTIDE SEQUENCE [LARGE SCALE GENOMIC DNA]</scope>
    <source>
        <strain evidence="1">ST1C</strain>
    </source>
</reference>